<reference evidence="2" key="1">
    <citation type="journal article" date="2021" name="Proc. Natl. Acad. Sci. U.S.A.">
        <title>A Catalog of Tens of Thousands of Viruses from Human Metagenomes Reveals Hidden Associations with Chronic Diseases.</title>
        <authorList>
            <person name="Tisza M.J."/>
            <person name="Buck C.B."/>
        </authorList>
    </citation>
    <scope>NUCLEOTIDE SEQUENCE</scope>
    <source>
        <strain evidence="2">CtagO6</strain>
    </source>
</reference>
<evidence type="ECO:0000313" key="2">
    <source>
        <dbReference type="EMBL" id="DAD96294.1"/>
    </source>
</evidence>
<sequence>MLTKTFTEMMGIDVSPYVKKRDGADYLPWAACKLLLHKNGAETVLSQPVPGADGSTLRKSDMAFTDKNGVQNRCYEVMVHITVDDKEWDTTYPVLNGANPVKDNSMSQQRVHNAVRRAFVKGVAERIGLGYTLWLDTDDMPEAEDLSRHSLAKCKQRLTELITEKIAQGISLDVMADRLGMDADTLRGKLSLYNELARLEKAIGEMQP</sequence>
<organism evidence="2">
    <name type="scientific">Myoviridae sp. ctagO6</name>
    <dbReference type="NCBI Taxonomy" id="2826667"/>
    <lineage>
        <taxon>Viruses</taxon>
        <taxon>Duplodnaviria</taxon>
        <taxon>Heunggongvirae</taxon>
        <taxon>Uroviricota</taxon>
        <taxon>Caudoviricetes</taxon>
    </lineage>
</organism>
<evidence type="ECO:0000259" key="1">
    <source>
        <dbReference type="Pfam" id="PF06378"/>
    </source>
</evidence>
<feature type="domain" description="SSAP RNA binding" evidence="1">
    <location>
        <begin position="5"/>
        <end position="145"/>
    </location>
</feature>
<dbReference type="EMBL" id="BK015215">
    <property type="protein sequence ID" value="DAD96294.1"/>
    <property type="molecule type" value="Genomic_DNA"/>
</dbReference>
<name>A0A8S5NNI7_9CAUD</name>
<dbReference type="InterPro" id="IPR009425">
    <property type="entry name" value="DSRM_SSAP"/>
</dbReference>
<protein>
    <recommendedName>
        <fullName evidence="1">SSAP RNA binding domain-containing protein</fullName>
    </recommendedName>
</protein>
<dbReference type="Pfam" id="PF06378">
    <property type="entry name" value="SSAP_Sak"/>
    <property type="match status" value="1"/>
</dbReference>
<proteinExistence type="predicted"/>
<accession>A0A8S5NNI7</accession>